<feature type="binding site" evidence="7">
    <location>
        <position position="253"/>
    </location>
    <ligand>
        <name>substrate</name>
    </ligand>
</feature>
<dbReference type="InterPro" id="IPR003764">
    <property type="entry name" value="GlcNAc_6-P_deAcase"/>
</dbReference>
<dbReference type="EMBL" id="AYZJ01000077">
    <property type="protein sequence ID" value="KRN19139.1"/>
    <property type="molecule type" value="Genomic_DNA"/>
</dbReference>
<evidence type="ECO:0000313" key="10">
    <source>
        <dbReference type="EMBL" id="KRN19139.1"/>
    </source>
</evidence>
<evidence type="ECO:0000256" key="4">
    <source>
        <dbReference type="ARBA" id="ARBA00023277"/>
    </source>
</evidence>
<dbReference type="STRING" id="1423730.FC75_GL000240"/>
<comment type="caution">
    <text evidence="10">The sequence shown here is derived from an EMBL/GenBank/DDBJ whole genome shotgun (WGS) entry which is preliminary data.</text>
</comment>
<dbReference type="GO" id="GO:0046872">
    <property type="term" value="F:metal ion binding"/>
    <property type="evidence" value="ECO:0007669"/>
    <property type="project" value="UniProtKB-KW"/>
</dbReference>
<keyword evidence="11" id="KW-1185">Reference proteome</keyword>
<feature type="binding site" evidence="8">
    <location>
        <position position="218"/>
    </location>
    <ligand>
        <name>Zn(2+)</name>
        <dbReference type="ChEBI" id="CHEBI:29105"/>
    </ligand>
</feature>
<dbReference type="CDD" id="cd00854">
    <property type="entry name" value="NagA"/>
    <property type="match status" value="1"/>
</dbReference>
<feature type="binding site" evidence="7">
    <location>
        <position position="141"/>
    </location>
    <ligand>
        <name>substrate</name>
    </ligand>
</feature>
<accession>A0A0R2ETG7</accession>
<evidence type="ECO:0000256" key="6">
    <source>
        <dbReference type="PIRSR" id="PIRSR038994-1"/>
    </source>
</evidence>
<dbReference type="SUPFAM" id="SSF51556">
    <property type="entry name" value="Metallo-dependent hydrolases"/>
    <property type="match status" value="1"/>
</dbReference>
<keyword evidence="3 5" id="KW-0378">Hydrolase</keyword>
<dbReference type="SUPFAM" id="SSF51338">
    <property type="entry name" value="Composite domain of metallo-dependent hydrolases"/>
    <property type="match status" value="1"/>
</dbReference>
<evidence type="ECO:0000256" key="2">
    <source>
        <dbReference type="ARBA" id="ARBA00022723"/>
    </source>
</evidence>
<name>A0A0R2ETG7_9LACO</name>
<evidence type="ECO:0000256" key="1">
    <source>
        <dbReference type="ARBA" id="ARBA00010716"/>
    </source>
</evidence>
<reference evidence="10 11" key="1">
    <citation type="journal article" date="2015" name="Genome Announc.">
        <title>Expanding the biotechnology potential of lactobacilli through comparative genomics of 213 strains and associated genera.</title>
        <authorList>
            <person name="Sun Z."/>
            <person name="Harris H.M."/>
            <person name="McCann A."/>
            <person name="Guo C."/>
            <person name="Argimon S."/>
            <person name="Zhang W."/>
            <person name="Yang X."/>
            <person name="Jeffery I.B."/>
            <person name="Cooney J.C."/>
            <person name="Kagawa T.F."/>
            <person name="Liu W."/>
            <person name="Song Y."/>
            <person name="Salvetti E."/>
            <person name="Wrobel A."/>
            <person name="Rasinkangas P."/>
            <person name="Parkhill J."/>
            <person name="Rea M.C."/>
            <person name="O'Sullivan O."/>
            <person name="Ritari J."/>
            <person name="Douillard F.P."/>
            <person name="Paul Ross R."/>
            <person name="Yang R."/>
            <person name="Briner A.E."/>
            <person name="Felis G.E."/>
            <person name="de Vos W.M."/>
            <person name="Barrangou R."/>
            <person name="Klaenhammer T.R."/>
            <person name="Caufield P.W."/>
            <person name="Cui Y."/>
            <person name="Zhang H."/>
            <person name="O'Toole P.W."/>
        </authorList>
    </citation>
    <scope>NUCLEOTIDE SEQUENCE [LARGE SCALE GENOMIC DNA]</scope>
    <source>
        <strain evidence="10 11">DSM 22697</strain>
    </source>
</reference>
<dbReference type="GO" id="GO:0006046">
    <property type="term" value="P:N-acetylglucosamine catabolic process"/>
    <property type="evidence" value="ECO:0007669"/>
    <property type="project" value="TreeGrafter"/>
</dbReference>
<dbReference type="Gene3D" id="2.30.40.10">
    <property type="entry name" value="Urease, subunit C, domain 1"/>
    <property type="match status" value="1"/>
</dbReference>
<evidence type="ECO:0000256" key="5">
    <source>
        <dbReference type="PIRNR" id="PIRNR038994"/>
    </source>
</evidence>
<feature type="active site" description="Proton donor/acceptor" evidence="6">
    <location>
        <position position="276"/>
    </location>
</feature>
<dbReference type="PIRSF" id="PIRSF038994">
    <property type="entry name" value="NagA"/>
    <property type="match status" value="1"/>
</dbReference>
<comment type="similarity">
    <text evidence="1 5">Belongs to the metallo-dependent hydrolases superfamily. NagA family.</text>
</comment>
<dbReference type="Gene3D" id="3.20.20.140">
    <property type="entry name" value="Metal-dependent hydrolases"/>
    <property type="match status" value="1"/>
</dbReference>
<dbReference type="InterPro" id="IPR011059">
    <property type="entry name" value="Metal-dep_hydrolase_composite"/>
</dbReference>
<evidence type="ECO:0000313" key="11">
    <source>
        <dbReference type="Proteomes" id="UP000050865"/>
    </source>
</evidence>
<gene>
    <name evidence="10" type="ORF">FC75_GL000240</name>
</gene>
<feature type="binding site" evidence="8">
    <location>
        <position position="130"/>
    </location>
    <ligand>
        <name>Zn(2+)</name>
        <dbReference type="ChEBI" id="CHEBI:29105"/>
    </ligand>
</feature>
<organism evidence="10 11">
    <name type="scientific">Lacticaseibacillus camelliae DSM 22697 = JCM 13995</name>
    <dbReference type="NCBI Taxonomy" id="1423730"/>
    <lineage>
        <taxon>Bacteria</taxon>
        <taxon>Bacillati</taxon>
        <taxon>Bacillota</taxon>
        <taxon>Bacilli</taxon>
        <taxon>Lactobacillales</taxon>
        <taxon>Lactobacillaceae</taxon>
        <taxon>Lacticaseibacillus</taxon>
    </lineage>
</organism>
<dbReference type="InterPro" id="IPR006680">
    <property type="entry name" value="Amidohydro-rel"/>
</dbReference>
<dbReference type="OrthoDB" id="9776488at2"/>
<feature type="binding site" evidence="7">
    <location>
        <position position="229"/>
    </location>
    <ligand>
        <name>substrate</name>
    </ligand>
</feature>
<dbReference type="AlphaFoldDB" id="A0A0R2ETG7"/>
<dbReference type="Proteomes" id="UP000050865">
    <property type="component" value="Unassembled WGS sequence"/>
</dbReference>
<feature type="binding site" evidence="8">
    <location>
        <position position="197"/>
    </location>
    <ligand>
        <name>Zn(2+)</name>
        <dbReference type="ChEBI" id="CHEBI:29105"/>
    </ligand>
</feature>
<protein>
    <submittedName>
        <fullName evidence="10">N-acetylglucosamine-6-phosphate deacetylase</fullName>
    </submittedName>
</protein>
<feature type="binding site" evidence="7">
    <location>
        <begin position="311"/>
        <end position="313"/>
    </location>
    <ligand>
        <name>substrate</name>
    </ligand>
</feature>
<feature type="domain" description="Amidohydrolase-related" evidence="9">
    <location>
        <begin position="53"/>
        <end position="382"/>
    </location>
</feature>
<keyword evidence="4 5" id="KW-0119">Carbohydrate metabolism</keyword>
<dbReference type="PANTHER" id="PTHR11113">
    <property type="entry name" value="N-ACETYLGLUCOSAMINE-6-PHOSPHATE DEACETYLASE"/>
    <property type="match status" value="1"/>
</dbReference>
<proteinExistence type="inferred from homology"/>
<dbReference type="PATRIC" id="fig|1423730.4.peg.251"/>
<evidence type="ECO:0000259" key="9">
    <source>
        <dbReference type="Pfam" id="PF01979"/>
    </source>
</evidence>
<evidence type="ECO:0000256" key="3">
    <source>
        <dbReference type="ARBA" id="ARBA00022801"/>
    </source>
</evidence>
<dbReference type="NCBIfam" id="TIGR00221">
    <property type="entry name" value="nagA"/>
    <property type="match status" value="1"/>
</dbReference>
<dbReference type="Pfam" id="PF01979">
    <property type="entry name" value="Amidohydro_1"/>
    <property type="match status" value="1"/>
</dbReference>
<dbReference type="RefSeq" id="WP_054665453.1">
    <property type="nucleotide sequence ID" value="NZ_AYZJ01000077.1"/>
</dbReference>
<evidence type="ECO:0000256" key="7">
    <source>
        <dbReference type="PIRSR" id="PIRSR038994-2"/>
    </source>
</evidence>
<evidence type="ECO:0000256" key="8">
    <source>
        <dbReference type="PIRSR" id="PIRSR038994-3"/>
    </source>
</evidence>
<dbReference type="PANTHER" id="PTHR11113:SF14">
    <property type="entry name" value="N-ACETYLGLUCOSAMINE-6-PHOSPHATE DEACETYLASE"/>
    <property type="match status" value="1"/>
</dbReference>
<dbReference type="GO" id="GO:0008448">
    <property type="term" value="F:N-acetylglucosamine-6-phosphate deacetylase activity"/>
    <property type="evidence" value="ECO:0007669"/>
    <property type="project" value="InterPro"/>
</dbReference>
<feature type="binding site" evidence="7">
    <location>
        <begin position="221"/>
        <end position="222"/>
    </location>
    <ligand>
        <name>substrate</name>
    </ligand>
</feature>
<dbReference type="InterPro" id="IPR032466">
    <property type="entry name" value="Metal_Hydrolase"/>
</dbReference>
<comment type="cofactor">
    <cofactor evidence="8">
        <name>a divalent metal cation</name>
        <dbReference type="ChEBI" id="CHEBI:60240"/>
    </cofactor>
    <text evidence="8">Binds 1 divalent metal cation per subunit.</text>
</comment>
<keyword evidence="2 8" id="KW-0479">Metal-binding</keyword>
<sequence>MSYYIHAAKFFLKNNTEIGGWLEVTADGKFGEYIPSYGHKPAGEIKDYGEQWIAPGLVDTHIHGLLGHDVMDNDWNGLEEMSEGLLRTGVTSWLPTTLTGSFDQLNDVCKTIGDHAGEEKGAKIKGIHFEGPFFTEEHKGAQNPKYFRDPSIDEYDKWQQSAKGLLQKMSLAAERDNAVPFIRHMAGDDGKVVALGHSSATFEQAKACIEAGASMFCHTFNAMSGLAHRAPGMVGAAMYLKNVDDELIADGHHVRPEVVSVLVREKTAEHIALVTDCMSAGLQPDGDYMLGEFPVVVANGTARLKDDTHNLAGSILQLKDAVKNVVDWNVATPEEAVNMGAYVPAKSAKIDKTCGSILPGRDADFLVLNPDMSLAETYLNGESRYQA</sequence>